<gene>
    <name evidence="1" type="ORF">SAMN02746019_00009110</name>
</gene>
<dbReference type="InParanoid" id="A0A212QZN4"/>
<evidence type="ECO:0000313" key="1">
    <source>
        <dbReference type="EMBL" id="SNB65017.1"/>
    </source>
</evidence>
<evidence type="ECO:0000313" key="2">
    <source>
        <dbReference type="Proteomes" id="UP000197025"/>
    </source>
</evidence>
<accession>A0A212QZN4</accession>
<dbReference type="InterPro" id="IPR058303">
    <property type="entry name" value="DUF7990"/>
</dbReference>
<dbReference type="AlphaFoldDB" id="A0A212QZN4"/>
<name>A0A212QZN4_9CHLR</name>
<dbReference type="Proteomes" id="UP000197025">
    <property type="component" value="Unassembled WGS sequence"/>
</dbReference>
<dbReference type="EMBL" id="FYEK01000027">
    <property type="protein sequence ID" value="SNB65017.1"/>
    <property type="molecule type" value="Genomic_DNA"/>
</dbReference>
<dbReference type="Pfam" id="PF25952">
    <property type="entry name" value="DUF7990"/>
    <property type="match status" value="1"/>
</dbReference>
<dbReference type="OrthoDB" id="5358049at2"/>
<proteinExistence type="predicted"/>
<keyword evidence="2" id="KW-1185">Reference proteome</keyword>
<protein>
    <submittedName>
        <fullName evidence="1">Uncharacterized protein</fullName>
    </submittedName>
</protein>
<sequence>MALFLLRERWRAWRQAFQEFFYGFAAYDVVQHLLEMRAATENLFIAALFGDLIGLPIMPPYYSLRLLPYVVPVLSTWKRRVLREREFTDEHDFHLHGL</sequence>
<organism evidence="1 2">
    <name type="scientific">Thermoflexus hugenholtzii JAD2</name>
    <dbReference type="NCBI Taxonomy" id="877466"/>
    <lineage>
        <taxon>Bacteria</taxon>
        <taxon>Bacillati</taxon>
        <taxon>Chloroflexota</taxon>
        <taxon>Thermoflexia</taxon>
        <taxon>Thermoflexales</taxon>
        <taxon>Thermoflexaceae</taxon>
        <taxon>Thermoflexus</taxon>
    </lineage>
</organism>
<reference evidence="2" key="1">
    <citation type="submission" date="2017-06" db="EMBL/GenBank/DDBJ databases">
        <authorList>
            <person name="Varghese N."/>
            <person name="Submissions S."/>
        </authorList>
    </citation>
    <scope>NUCLEOTIDE SEQUENCE [LARGE SCALE GENOMIC DNA]</scope>
    <source>
        <strain evidence="2">JAD2</strain>
    </source>
</reference>
<dbReference type="RefSeq" id="WP_088571156.1">
    <property type="nucleotide sequence ID" value="NZ_FYEK01000027.1"/>
</dbReference>